<proteinExistence type="predicted"/>
<dbReference type="EMBL" id="CP098611">
    <property type="protein sequence ID" value="USR90106.1"/>
    <property type="molecule type" value="Genomic_DNA"/>
</dbReference>
<keyword evidence="1" id="KW-0472">Membrane</keyword>
<evidence type="ECO:0008006" key="4">
    <source>
        <dbReference type="Google" id="ProtNLM"/>
    </source>
</evidence>
<keyword evidence="1" id="KW-1133">Transmembrane helix</keyword>
<evidence type="ECO:0000256" key="1">
    <source>
        <dbReference type="SAM" id="Phobius"/>
    </source>
</evidence>
<feature type="transmembrane region" description="Helical" evidence="1">
    <location>
        <begin position="12"/>
        <end position="33"/>
    </location>
</feature>
<sequence length="125" mass="14324">MSKSRSMWLEPIVQIPLIVFGICLMGYALFRFFDFGWATNLKWMLFWMGAAWISLMWALTLPLDRVLFQGVFGLPWNLAGQLAIGHALFWTVAVFGILLKLLRLPIPDIPDVLPEFLDPIFPLLS</sequence>
<name>A0ABY5AME3_9CYAN</name>
<keyword evidence="1" id="KW-0812">Transmembrane</keyword>
<evidence type="ECO:0000313" key="3">
    <source>
        <dbReference type="Proteomes" id="UP001056708"/>
    </source>
</evidence>
<dbReference type="RefSeq" id="WP_252661839.1">
    <property type="nucleotide sequence ID" value="NZ_CP098611.1"/>
</dbReference>
<accession>A0ABY5AME3</accession>
<organism evidence="2 3">
    <name type="scientific">Phormidium yuhuli AB48</name>
    <dbReference type="NCBI Taxonomy" id="2940671"/>
    <lineage>
        <taxon>Bacteria</taxon>
        <taxon>Bacillati</taxon>
        <taxon>Cyanobacteriota</taxon>
        <taxon>Cyanophyceae</taxon>
        <taxon>Oscillatoriophycideae</taxon>
        <taxon>Oscillatoriales</taxon>
        <taxon>Oscillatoriaceae</taxon>
        <taxon>Phormidium</taxon>
        <taxon>Phormidium yuhuli</taxon>
    </lineage>
</organism>
<reference evidence="2" key="1">
    <citation type="submission" date="2022-06" db="EMBL/GenBank/DDBJ databases">
        <title>Genome sequence of Phormidium yuhuli AB48 isolated from an industrial photobioreactor environment.</title>
        <authorList>
            <person name="Qiu Y."/>
            <person name="Noonan A.J.C."/>
            <person name="Dofher K."/>
            <person name="Koch M."/>
            <person name="Kieft B."/>
            <person name="Lin X."/>
            <person name="Ziels R.M."/>
            <person name="Hallam S.J."/>
        </authorList>
    </citation>
    <scope>NUCLEOTIDE SEQUENCE</scope>
    <source>
        <strain evidence="2">AB48</strain>
    </source>
</reference>
<gene>
    <name evidence="2" type="ORF">NEA10_14795</name>
</gene>
<keyword evidence="3" id="KW-1185">Reference proteome</keyword>
<evidence type="ECO:0000313" key="2">
    <source>
        <dbReference type="EMBL" id="USR90106.1"/>
    </source>
</evidence>
<dbReference type="Proteomes" id="UP001056708">
    <property type="component" value="Chromosome"/>
</dbReference>
<feature type="transmembrane region" description="Helical" evidence="1">
    <location>
        <begin position="83"/>
        <end position="102"/>
    </location>
</feature>
<protein>
    <recommendedName>
        <fullName evidence="4">SxtJ</fullName>
    </recommendedName>
</protein>
<feature type="transmembrane region" description="Helical" evidence="1">
    <location>
        <begin position="45"/>
        <end position="63"/>
    </location>
</feature>